<name>A9NSC5_PICSI</name>
<evidence type="ECO:0000313" key="1">
    <source>
        <dbReference type="EMBL" id="ABK23536.1"/>
    </source>
</evidence>
<sequence length="67" mass="7175">MDFNIPLIEHAARISSTGLISMSSIFCCKISSVISQSVKVISVCAECILFQSAEVASMHEPEAIDSV</sequence>
<organism evidence="1">
    <name type="scientific">Picea sitchensis</name>
    <name type="common">Sitka spruce</name>
    <name type="synonym">Pinus sitchensis</name>
    <dbReference type="NCBI Taxonomy" id="3332"/>
    <lineage>
        <taxon>Eukaryota</taxon>
        <taxon>Viridiplantae</taxon>
        <taxon>Streptophyta</taxon>
        <taxon>Embryophyta</taxon>
        <taxon>Tracheophyta</taxon>
        <taxon>Spermatophyta</taxon>
        <taxon>Pinopsida</taxon>
        <taxon>Pinidae</taxon>
        <taxon>Conifers I</taxon>
        <taxon>Pinales</taxon>
        <taxon>Pinaceae</taxon>
        <taxon>Picea</taxon>
    </lineage>
</organism>
<accession>A9NSC5</accession>
<proteinExistence type="evidence at transcript level"/>
<dbReference type="AlphaFoldDB" id="A9NSC5"/>
<dbReference type="EMBL" id="EF084212">
    <property type="protein sequence ID" value="ABK23536.1"/>
    <property type="molecule type" value="mRNA"/>
</dbReference>
<reference evidence="1" key="1">
    <citation type="journal article" date="2008" name="BMC Genomics">
        <title>A conifer genomics resource of 200,000 spruce (Picea spp.) ESTs and 6,464 high-quality, sequence-finished full-length cDNAs for Sitka spruce (Picea sitchensis).</title>
        <authorList>
            <person name="Ralph S.G."/>
            <person name="Chun H.J."/>
            <person name="Kolosova N."/>
            <person name="Cooper D."/>
            <person name="Oddy C."/>
            <person name="Ritland C.E."/>
            <person name="Kirkpatrick R."/>
            <person name="Moore R."/>
            <person name="Barber S."/>
            <person name="Holt R.A."/>
            <person name="Jones S.J."/>
            <person name="Marra M.A."/>
            <person name="Douglas C.J."/>
            <person name="Ritland K."/>
            <person name="Bohlmann J."/>
        </authorList>
    </citation>
    <scope>NUCLEOTIDE SEQUENCE</scope>
    <source>
        <tissue evidence="1">Green portion of the leader tissue</tissue>
    </source>
</reference>
<protein>
    <submittedName>
        <fullName evidence="1">Uncharacterized protein</fullName>
    </submittedName>
</protein>